<evidence type="ECO:0000256" key="6">
    <source>
        <dbReference type="ARBA" id="ARBA00022786"/>
    </source>
</evidence>
<evidence type="ECO:0000256" key="4">
    <source>
        <dbReference type="ARBA" id="ARBA00022723"/>
    </source>
</evidence>
<dbReference type="OrthoDB" id="21204at2759"/>
<keyword evidence="4" id="KW-0479">Metal-binding</keyword>
<evidence type="ECO:0000313" key="11">
    <source>
        <dbReference type="Proteomes" id="UP000515123"/>
    </source>
</evidence>
<dbReference type="GO" id="GO:0016567">
    <property type="term" value="P:protein ubiquitination"/>
    <property type="evidence" value="ECO:0007669"/>
    <property type="project" value="TreeGrafter"/>
</dbReference>
<evidence type="ECO:0000313" key="13">
    <source>
        <dbReference type="RefSeq" id="XP_020087130.1"/>
    </source>
</evidence>
<feature type="compositionally biased region" description="Gly residues" evidence="9">
    <location>
        <begin position="295"/>
        <end position="304"/>
    </location>
</feature>
<proteinExistence type="predicted"/>
<keyword evidence="3" id="KW-0808">Transferase</keyword>
<accession>A0A6P5EUB1</accession>
<dbReference type="GO" id="GO:0008270">
    <property type="term" value="F:zinc ion binding"/>
    <property type="evidence" value="ECO:0007669"/>
    <property type="project" value="UniProtKB-KW"/>
</dbReference>
<reference evidence="11" key="1">
    <citation type="journal article" date="2015" name="Nat. Genet.">
        <title>The pineapple genome and the evolution of CAM photosynthesis.</title>
        <authorList>
            <person name="Ming R."/>
            <person name="VanBuren R."/>
            <person name="Wai C.M."/>
            <person name="Tang H."/>
            <person name="Schatz M.C."/>
            <person name="Bowers J.E."/>
            <person name="Lyons E."/>
            <person name="Wang M.L."/>
            <person name="Chen J."/>
            <person name="Biggers E."/>
            <person name="Zhang J."/>
            <person name="Huang L."/>
            <person name="Zhang L."/>
            <person name="Miao W."/>
            <person name="Zhang J."/>
            <person name="Ye Z."/>
            <person name="Miao C."/>
            <person name="Lin Z."/>
            <person name="Wang H."/>
            <person name="Zhou H."/>
            <person name="Yim W.C."/>
            <person name="Priest H.D."/>
            <person name="Zheng C."/>
            <person name="Woodhouse M."/>
            <person name="Edger P.P."/>
            <person name="Guyot R."/>
            <person name="Guo H.B."/>
            <person name="Guo H."/>
            <person name="Zheng G."/>
            <person name="Singh R."/>
            <person name="Sharma A."/>
            <person name="Min X."/>
            <person name="Zheng Y."/>
            <person name="Lee H."/>
            <person name="Gurtowski J."/>
            <person name="Sedlazeck F.J."/>
            <person name="Harkess A."/>
            <person name="McKain M.R."/>
            <person name="Liao Z."/>
            <person name="Fang J."/>
            <person name="Liu J."/>
            <person name="Zhang X."/>
            <person name="Zhang Q."/>
            <person name="Hu W."/>
            <person name="Qin Y."/>
            <person name="Wang K."/>
            <person name="Chen L.Y."/>
            <person name="Shirley N."/>
            <person name="Lin Y.R."/>
            <person name="Liu L.Y."/>
            <person name="Hernandez A.G."/>
            <person name="Wright C.L."/>
            <person name="Bulone V."/>
            <person name="Tuskan G.A."/>
            <person name="Heath K."/>
            <person name="Zee F."/>
            <person name="Moore P.H."/>
            <person name="Sunkar R."/>
            <person name="Leebens-Mack J.H."/>
            <person name="Mockler T."/>
            <person name="Bennetzen J.L."/>
            <person name="Freeling M."/>
            <person name="Sankoff D."/>
            <person name="Paterson A.H."/>
            <person name="Zhu X."/>
            <person name="Yang X."/>
            <person name="Smith J.A."/>
            <person name="Cushman J.C."/>
            <person name="Paull R.E."/>
            <person name="Yu Q."/>
        </authorList>
    </citation>
    <scope>NUCLEOTIDE SEQUENCE [LARGE SCALE GENOMIC DNA]</scope>
    <source>
        <strain evidence="11">cv. F153</strain>
    </source>
</reference>
<evidence type="ECO:0000313" key="12">
    <source>
        <dbReference type="RefSeq" id="XP_020087129.1"/>
    </source>
</evidence>
<keyword evidence="7" id="KW-0862">Zinc</keyword>
<evidence type="ECO:0000256" key="2">
    <source>
        <dbReference type="ARBA" id="ARBA00012483"/>
    </source>
</evidence>
<dbReference type="GeneID" id="109709350"/>
<dbReference type="Proteomes" id="UP000515123">
    <property type="component" value="Linkage group 4"/>
</dbReference>
<evidence type="ECO:0000256" key="5">
    <source>
        <dbReference type="ARBA" id="ARBA00022771"/>
    </source>
</evidence>
<dbReference type="InterPro" id="IPR013083">
    <property type="entry name" value="Znf_RING/FYVE/PHD"/>
</dbReference>
<dbReference type="SMART" id="SM00184">
    <property type="entry name" value="RING"/>
    <property type="match status" value="1"/>
</dbReference>
<dbReference type="SUPFAM" id="SSF57850">
    <property type="entry name" value="RING/U-box"/>
    <property type="match status" value="1"/>
</dbReference>
<feature type="region of interest" description="Disordered" evidence="9">
    <location>
        <begin position="278"/>
        <end position="355"/>
    </location>
</feature>
<protein>
    <recommendedName>
        <fullName evidence="2">RING-type E3 ubiquitin transferase</fullName>
        <ecNumber evidence="2">2.3.2.27</ecNumber>
    </recommendedName>
</protein>
<dbReference type="PANTHER" id="PTHR15710">
    <property type="entry name" value="E3 UBIQUITIN-PROTEIN LIGASE PRAJA"/>
    <property type="match status" value="1"/>
</dbReference>
<keyword evidence="11" id="KW-1185">Reference proteome</keyword>
<dbReference type="Pfam" id="PF14369">
    <property type="entry name" value="Zn_ribbon_19"/>
    <property type="match status" value="1"/>
</dbReference>
<dbReference type="Gene3D" id="3.30.40.10">
    <property type="entry name" value="Zinc/RING finger domain, C3HC4 (zinc finger)"/>
    <property type="match status" value="1"/>
</dbReference>
<evidence type="ECO:0000259" key="10">
    <source>
        <dbReference type="PROSITE" id="PS50089"/>
    </source>
</evidence>
<keyword evidence="5 8" id="KW-0863">Zinc-finger</keyword>
<dbReference type="EC" id="2.3.2.27" evidence="2"/>
<dbReference type="RefSeq" id="XP_020087129.1">
    <property type="nucleotide sequence ID" value="XM_020231540.1"/>
</dbReference>
<feature type="compositionally biased region" description="Low complexity" evidence="9">
    <location>
        <begin position="319"/>
        <end position="343"/>
    </location>
</feature>
<dbReference type="InterPro" id="IPR039525">
    <property type="entry name" value="RNF126-like_zinc-ribbon"/>
</dbReference>
<keyword evidence="6" id="KW-0833">Ubl conjugation pathway</keyword>
<dbReference type="InterPro" id="IPR001841">
    <property type="entry name" value="Znf_RING"/>
</dbReference>
<dbReference type="Pfam" id="PF13639">
    <property type="entry name" value="zf-RING_2"/>
    <property type="match status" value="1"/>
</dbReference>
<evidence type="ECO:0000256" key="8">
    <source>
        <dbReference type="PROSITE-ProRule" id="PRU00175"/>
    </source>
</evidence>
<feature type="compositionally biased region" description="Low complexity" evidence="9">
    <location>
        <begin position="284"/>
        <end position="294"/>
    </location>
</feature>
<organism evidence="12">
    <name type="scientific">Ananas comosus</name>
    <name type="common">Pineapple</name>
    <name type="synonym">Ananas ananas</name>
    <dbReference type="NCBI Taxonomy" id="4615"/>
    <lineage>
        <taxon>Eukaryota</taxon>
        <taxon>Viridiplantae</taxon>
        <taxon>Streptophyta</taxon>
        <taxon>Embryophyta</taxon>
        <taxon>Tracheophyta</taxon>
        <taxon>Spermatophyta</taxon>
        <taxon>Magnoliopsida</taxon>
        <taxon>Liliopsida</taxon>
        <taxon>Poales</taxon>
        <taxon>Bromeliaceae</taxon>
        <taxon>Bromelioideae</taxon>
        <taxon>Ananas</taxon>
    </lineage>
</organism>
<dbReference type="PANTHER" id="PTHR15710:SF22">
    <property type="entry name" value="RING-TYPE E3 UBIQUITIN TRANSFERASE"/>
    <property type="match status" value="1"/>
</dbReference>
<feature type="domain" description="RING-type" evidence="10">
    <location>
        <begin position="229"/>
        <end position="270"/>
    </location>
</feature>
<gene>
    <name evidence="12 13" type="primary">LOC109709350</name>
</gene>
<reference evidence="12 13" key="2">
    <citation type="submission" date="2025-04" db="UniProtKB">
        <authorList>
            <consortium name="RefSeq"/>
        </authorList>
    </citation>
    <scope>IDENTIFICATION</scope>
    <source>
        <tissue evidence="12 13">Leaf</tissue>
    </source>
</reference>
<dbReference type="GO" id="GO:0061630">
    <property type="term" value="F:ubiquitin protein ligase activity"/>
    <property type="evidence" value="ECO:0007669"/>
    <property type="project" value="UniProtKB-EC"/>
</dbReference>
<dbReference type="RefSeq" id="XP_020087130.1">
    <property type="nucleotide sequence ID" value="XM_020231541.1"/>
</dbReference>
<dbReference type="FunFam" id="3.30.40.10:FF:000022">
    <property type="entry name" value="E3 ubiquitin-protein ligase RING1-like"/>
    <property type="match status" value="1"/>
</dbReference>
<dbReference type="Gramene" id="Aco017894.1.mrna1">
    <property type="protein sequence ID" value="Aco017894.1.mrna1.cds1"/>
    <property type="gene ID" value="Aco017894.1.path1"/>
</dbReference>
<sequence>MDGAAMVGRYWCHRCSQMVYPVMEVEIKCPHCDSGFVEEISGRGDDAADLSSDRALSLWAPILLGMMGSSSRRRRRRFRIAEAAAAAAAAEEDDYDDDRERDRQLEAVVRRWRRSSAILQLLHSLRDRNRLMDSDNFDREREREREREGLFLINPFNQALILSQNDQNQNSRSNESATISLGDYFLGPGLDLLLQHLADNDPNRHGTPPAKKEAVDSMPVVKIGEAASCSVCLEEFVFGEEAREMPCSHKFHGKCILPWLELHSSCPVCRFQMPVDESKEPNAGEGSESSHSSGGRNGGNNEDGGGNRRRFWMPVPWPFSGLFSLSGSDGNANSSPTQPSSSSRGGGDDSWRDEH</sequence>
<comment type="catalytic activity">
    <reaction evidence="1">
        <text>S-ubiquitinyl-[E2 ubiquitin-conjugating enzyme]-L-cysteine + [acceptor protein]-L-lysine = [E2 ubiquitin-conjugating enzyme]-L-cysteine + N(6)-ubiquitinyl-[acceptor protein]-L-lysine.</text>
        <dbReference type="EC" id="2.3.2.27"/>
    </reaction>
</comment>
<dbReference type="GO" id="GO:0005737">
    <property type="term" value="C:cytoplasm"/>
    <property type="evidence" value="ECO:0007669"/>
    <property type="project" value="TreeGrafter"/>
</dbReference>
<evidence type="ECO:0000256" key="3">
    <source>
        <dbReference type="ARBA" id="ARBA00022679"/>
    </source>
</evidence>
<evidence type="ECO:0000256" key="9">
    <source>
        <dbReference type="SAM" id="MobiDB-lite"/>
    </source>
</evidence>
<evidence type="ECO:0000256" key="7">
    <source>
        <dbReference type="ARBA" id="ARBA00022833"/>
    </source>
</evidence>
<evidence type="ECO:0000256" key="1">
    <source>
        <dbReference type="ARBA" id="ARBA00000900"/>
    </source>
</evidence>
<dbReference type="PROSITE" id="PS50089">
    <property type="entry name" value="ZF_RING_2"/>
    <property type="match status" value="1"/>
</dbReference>
<feature type="compositionally biased region" description="Basic and acidic residues" evidence="9">
    <location>
        <begin position="346"/>
        <end position="355"/>
    </location>
</feature>
<name>A0A6P5EUB1_ANACO</name>
<dbReference type="AlphaFoldDB" id="A0A6P5EUB1"/>